<dbReference type="Pfam" id="PF11951">
    <property type="entry name" value="Fungal_trans_2"/>
    <property type="match status" value="1"/>
</dbReference>
<protein>
    <recommendedName>
        <fullName evidence="4">Zn(2)-C6 fungal-type domain-containing protein</fullName>
    </recommendedName>
</protein>
<dbReference type="InterPro" id="IPR021858">
    <property type="entry name" value="Fun_TF"/>
</dbReference>
<accession>A0ABR4BM36</accession>
<evidence type="ECO:0000313" key="5">
    <source>
        <dbReference type="EMBL" id="KAL2058859.1"/>
    </source>
</evidence>
<proteinExistence type="predicted"/>
<dbReference type="PROSITE" id="PS50048">
    <property type="entry name" value="ZN2_CY6_FUNGAL_2"/>
    <property type="match status" value="1"/>
</dbReference>
<organism evidence="5 6">
    <name type="scientific">Lepraria finkii</name>
    <dbReference type="NCBI Taxonomy" id="1340010"/>
    <lineage>
        <taxon>Eukaryota</taxon>
        <taxon>Fungi</taxon>
        <taxon>Dikarya</taxon>
        <taxon>Ascomycota</taxon>
        <taxon>Pezizomycotina</taxon>
        <taxon>Lecanoromycetes</taxon>
        <taxon>OSLEUM clade</taxon>
        <taxon>Lecanoromycetidae</taxon>
        <taxon>Lecanorales</taxon>
        <taxon>Lecanorineae</taxon>
        <taxon>Stereocaulaceae</taxon>
        <taxon>Lepraria</taxon>
    </lineage>
</organism>
<evidence type="ECO:0000259" key="4">
    <source>
        <dbReference type="PROSITE" id="PS50048"/>
    </source>
</evidence>
<dbReference type="Proteomes" id="UP001590951">
    <property type="component" value="Unassembled WGS sequence"/>
</dbReference>
<evidence type="ECO:0000256" key="3">
    <source>
        <dbReference type="SAM" id="MobiDB-lite"/>
    </source>
</evidence>
<dbReference type="EMBL" id="JBHFEH010000001">
    <property type="protein sequence ID" value="KAL2058859.1"/>
    <property type="molecule type" value="Genomic_DNA"/>
</dbReference>
<keyword evidence="2" id="KW-0539">Nucleus</keyword>
<gene>
    <name evidence="5" type="ORF">ABVK25_000151</name>
</gene>
<evidence type="ECO:0000256" key="1">
    <source>
        <dbReference type="ARBA" id="ARBA00004123"/>
    </source>
</evidence>
<dbReference type="InterPro" id="IPR001138">
    <property type="entry name" value="Zn2Cys6_DnaBD"/>
</dbReference>
<dbReference type="PANTHER" id="PTHR37534:SF49">
    <property type="entry name" value="LYSINE BIOSYNTHESIS REGULATORY PROTEIN LYS14"/>
    <property type="match status" value="1"/>
</dbReference>
<dbReference type="Gene3D" id="4.10.240.10">
    <property type="entry name" value="Zn(2)-C6 fungal-type DNA-binding domain"/>
    <property type="match status" value="1"/>
</dbReference>
<evidence type="ECO:0000313" key="6">
    <source>
        <dbReference type="Proteomes" id="UP001590951"/>
    </source>
</evidence>
<dbReference type="SMART" id="SM00066">
    <property type="entry name" value="GAL4"/>
    <property type="match status" value="1"/>
</dbReference>
<evidence type="ECO:0000256" key="2">
    <source>
        <dbReference type="ARBA" id="ARBA00023242"/>
    </source>
</evidence>
<name>A0ABR4BM36_9LECA</name>
<comment type="caution">
    <text evidence="5">The sequence shown here is derived from an EMBL/GenBank/DDBJ whole genome shotgun (WGS) entry which is preliminary data.</text>
</comment>
<feature type="domain" description="Zn(2)-C6 fungal-type" evidence="4">
    <location>
        <begin position="74"/>
        <end position="104"/>
    </location>
</feature>
<comment type="subcellular location">
    <subcellularLocation>
        <location evidence="1">Nucleus</location>
    </subcellularLocation>
</comment>
<dbReference type="SUPFAM" id="SSF57701">
    <property type="entry name" value="Zn2/Cys6 DNA-binding domain"/>
    <property type="match status" value="1"/>
</dbReference>
<dbReference type="Pfam" id="PF00172">
    <property type="entry name" value="Zn_clus"/>
    <property type="match status" value="1"/>
</dbReference>
<dbReference type="PROSITE" id="PS00463">
    <property type="entry name" value="ZN2_CY6_FUNGAL_1"/>
    <property type="match status" value="1"/>
</dbReference>
<reference evidence="5 6" key="1">
    <citation type="submission" date="2024-09" db="EMBL/GenBank/DDBJ databases">
        <title>Rethinking Asexuality: The Enigmatic Case of Functional Sexual Genes in Lepraria (Stereocaulaceae).</title>
        <authorList>
            <person name="Doellman M."/>
            <person name="Sun Y."/>
            <person name="Barcenas-Pena A."/>
            <person name="Lumbsch H.T."/>
            <person name="Grewe F."/>
        </authorList>
    </citation>
    <scope>NUCLEOTIDE SEQUENCE [LARGE SCALE GENOMIC DNA]</scope>
    <source>
        <strain evidence="5 6">Grewe 0041</strain>
    </source>
</reference>
<keyword evidence="6" id="KW-1185">Reference proteome</keyword>
<dbReference type="CDD" id="cd00067">
    <property type="entry name" value="GAL4"/>
    <property type="match status" value="1"/>
</dbReference>
<feature type="region of interest" description="Disordered" evidence="3">
    <location>
        <begin position="193"/>
        <end position="217"/>
    </location>
</feature>
<dbReference type="InterPro" id="IPR036864">
    <property type="entry name" value="Zn2-C6_fun-type_DNA-bd_sf"/>
</dbReference>
<dbReference type="PANTHER" id="PTHR37534">
    <property type="entry name" value="TRANSCRIPTIONAL ACTIVATOR PROTEIN UGA3"/>
    <property type="match status" value="1"/>
</dbReference>
<sequence>MTAEVLPFMMQGRWSGNPFPRPKKVPRNTKDGLPVIAPRYQVSSDADAFEKFDPTSNASVSVPRTRLPPRSRFGCWTCRTRKVKCDEARPECTPCSRLGHPCDYNPRLSFKDDTPRVLEKMSGVARSGGPVWDSSARRLLKRRRLNDQDDLLPPFSGLTNDEDREKKAEFRSPGTFLLVVNPDSFAECEEYKNTNVSSKNAPNPLPSTTSGSIHSPQFNIDQTLYNDPFADENEIPDDPDIVILKVFEDDSRKLLSPLNSVQRRATSSTPSLSITSSSSFQRSDCFRFSCDNTPLMRVANKDGRDHQLIYYYKNFVHRHLAQVHRDSLGTSMETGALSAPDVFERQAATFVPLYHALMAFSALSMSCKSGIPNLDALQHYQKALPSLQASLRTEADLTSDGVFLTHFILLLYEICAGEPRGLSLWAQHIDQLLRITLRRHQLYGHEPYPFIVWWVANIDTYSVLCGMGNGEFVETMLRNNMLPSGMDPQHPYQAYAYSPCGGLASPDFDKALPSALAFHRRISILAAELSLLARDLRAEDRNHPHSPGWTRSKQERIGALQDTLRRTWNEQMPVSVANGYCNQILPVGARGIFEHSFALYRACLIYSHTSMYSTQRTTSHPLVHEVSQCADEILRLAREIVSSGHLERKFIIFPIFMAGYVSRSEEERREILGLVRRMEEDSVGRSFVAVRQLLEIVYERQERRKRELREQGWRGRGGC</sequence>